<dbReference type="Gene3D" id="1.10.530.10">
    <property type="match status" value="1"/>
</dbReference>
<dbReference type="Pfam" id="PF01464">
    <property type="entry name" value="SLT"/>
    <property type="match status" value="1"/>
</dbReference>
<keyword evidence="3" id="KW-0732">Signal</keyword>
<reference evidence="6" key="1">
    <citation type="submission" date="2015-12" db="EMBL/GenBank/DDBJ databases">
        <authorList>
            <person name="Shamseldin A."/>
            <person name="Moawad H."/>
            <person name="Abd El-Rahim W.M."/>
            <person name="Sadowsky M.J."/>
        </authorList>
    </citation>
    <scope>NUCLEOTIDE SEQUENCE [LARGE SCALE GENOMIC DNA]</scope>
    <source>
        <strain evidence="6">2538-88</strain>
    </source>
</reference>
<gene>
    <name evidence="5" type="ORF">ATY37_13830</name>
</gene>
<dbReference type="Proteomes" id="UP000075346">
    <property type="component" value="Unassembled WGS sequence"/>
</dbReference>
<dbReference type="GO" id="GO:0016020">
    <property type="term" value="C:membrane"/>
    <property type="evidence" value="ECO:0007669"/>
    <property type="project" value="InterPro"/>
</dbReference>
<feature type="chain" id="PRO_5007583731" evidence="3">
    <location>
        <begin position="22"/>
        <end position="511"/>
    </location>
</feature>
<sequence>MHTLNKTALALWFSTLPTFVAAESSDPFDQLDQATTNTNRPKEEIYQEFRNYVDRYLDEYETWRANYTRELDAQRKNLIDKWGSAELSDSTIEVEYQTEQPIRTVRNYEENSTTVSILLDGSINEAQAKKLLIEQIHAAGAQVNEEKITVRTVDYSSEQEQREKAFVLEQTYAQMNEYDIQAEQLISARIGVPDDFIYQRAYRKKMALIEEAKQRMAAIGAQYQQQRTSLRTALLVSAESETTKTPSASLEPEVELKTSQDASVLSVTGKSDSKPQTIAKNQPDSVPAKPSAAISQTQNDNTVDTTGKNEQKAIPTAKKVISYKLRLPNNALTQRASEFQPMVLSESEKWSVDPALVMAIMHSESAFRPKAKSHVPAYGLMQIVPTTAGHDINRRVREIDAPMKEDELYQPPVNIETGTAYLHLLDSTYLKSIRDPKSRMYCTIAAYNTGAGNVARAFNRDRSTNIRKASTVINQLEPQEVYNHLMQNLPYDETKNYLKKVSSRIALYQTN</sequence>
<dbReference type="CDD" id="cd16893">
    <property type="entry name" value="LT_MltC_MltE"/>
    <property type="match status" value="1"/>
</dbReference>
<evidence type="ECO:0000256" key="3">
    <source>
        <dbReference type="SAM" id="SignalP"/>
    </source>
</evidence>
<dbReference type="SUPFAM" id="SSF53955">
    <property type="entry name" value="Lysozyme-like"/>
    <property type="match status" value="1"/>
</dbReference>
<dbReference type="InterPro" id="IPR008258">
    <property type="entry name" value="Transglycosylase_SLT_dom_1"/>
</dbReference>
<feature type="compositionally biased region" description="Polar residues" evidence="2">
    <location>
        <begin position="293"/>
        <end position="308"/>
    </location>
</feature>
<dbReference type="PANTHER" id="PTHR37423:SF2">
    <property type="entry name" value="MEMBRANE-BOUND LYTIC MUREIN TRANSGLYCOSYLASE C"/>
    <property type="match status" value="1"/>
</dbReference>
<proteinExistence type="inferred from homology"/>
<dbReference type="InterPro" id="IPR023346">
    <property type="entry name" value="Lysozyme-like_dom_sf"/>
</dbReference>
<evidence type="ECO:0000259" key="4">
    <source>
        <dbReference type="Pfam" id="PF01464"/>
    </source>
</evidence>
<dbReference type="PANTHER" id="PTHR37423">
    <property type="entry name" value="SOLUBLE LYTIC MUREIN TRANSGLYCOSYLASE-RELATED"/>
    <property type="match status" value="1"/>
</dbReference>
<feature type="compositionally biased region" description="Polar residues" evidence="2">
    <location>
        <begin position="257"/>
        <end position="284"/>
    </location>
</feature>
<feature type="signal peptide" evidence="3">
    <location>
        <begin position="1"/>
        <end position="21"/>
    </location>
</feature>
<dbReference type="AlphaFoldDB" id="A0A151KZE9"/>
<dbReference type="RefSeq" id="WP_061896814.1">
    <property type="nucleotide sequence ID" value="NZ_LOBR01000030.1"/>
</dbReference>
<comment type="caution">
    <text evidence="5">The sequence shown here is derived from an EMBL/GenBank/DDBJ whole genome shotgun (WGS) entry which is preliminary data.</text>
</comment>
<comment type="similarity">
    <text evidence="1">Belongs to the transglycosylase Slt family.</text>
</comment>
<dbReference type="EMBL" id="LOBR01000030">
    <property type="protein sequence ID" value="KYN89006.1"/>
    <property type="molecule type" value="Genomic_DNA"/>
</dbReference>
<accession>A0A151KZE9</accession>
<evidence type="ECO:0000313" key="5">
    <source>
        <dbReference type="EMBL" id="KYN89006.1"/>
    </source>
</evidence>
<evidence type="ECO:0000256" key="1">
    <source>
        <dbReference type="ARBA" id="ARBA00007734"/>
    </source>
</evidence>
<dbReference type="GO" id="GO:0008933">
    <property type="term" value="F:peptidoglycan lytic transglycosylase activity"/>
    <property type="evidence" value="ECO:0007669"/>
    <property type="project" value="InterPro"/>
</dbReference>
<evidence type="ECO:0000256" key="2">
    <source>
        <dbReference type="SAM" id="MobiDB-lite"/>
    </source>
</evidence>
<name>A0A151KZE9_9VIBR</name>
<dbReference type="InterPro" id="IPR000189">
    <property type="entry name" value="Transglyc_AS"/>
</dbReference>
<dbReference type="GO" id="GO:0000270">
    <property type="term" value="P:peptidoglycan metabolic process"/>
    <property type="evidence" value="ECO:0007669"/>
    <property type="project" value="InterPro"/>
</dbReference>
<organism evidence="5 6">
    <name type="scientific">Vibrio cidicii</name>
    <dbReference type="NCBI Taxonomy" id="1763883"/>
    <lineage>
        <taxon>Bacteria</taxon>
        <taxon>Pseudomonadati</taxon>
        <taxon>Pseudomonadota</taxon>
        <taxon>Gammaproteobacteria</taxon>
        <taxon>Vibrionales</taxon>
        <taxon>Vibrionaceae</taxon>
        <taxon>Vibrio</taxon>
    </lineage>
</organism>
<evidence type="ECO:0000313" key="6">
    <source>
        <dbReference type="Proteomes" id="UP000075346"/>
    </source>
</evidence>
<feature type="region of interest" description="Disordered" evidence="2">
    <location>
        <begin position="240"/>
        <end position="310"/>
    </location>
</feature>
<protein>
    <submittedName>
        <fullName evidence="5">Murein transglycosylase</fullName>
    </submittedName>
</protein>
<feature type="domain" description="Transglycosylase SLT" evidence="4">
    <location>
        <begin position="345"/>
        <end position="468"/>
    </location>
</feature>
<dbReference type="PROSITE" id="PS00922">
    <property type="entry name" value="TRANSGLYCOSYLASE"/>
    <property type="match status" value="1"/>
</dbReference>